<dbReference type="PANTHER" id="PTHR23028">
    <property type="entry name" value="ACETYLTRANSFERASE"/>
    <property type="match status" value="1"/>
</dbReference>
<keyword evidence="1" id="KW-1133">Transmembrane helix</keyword>
<dbReference type="InterPro" id="IPR002656">
    <property type="entry name" value="Acyl_transf_3_dom"/>
</dbReference>
<dbReference type="AlphaFoldDB" id="A0A1H4QZC7"/>
<feature type="transmembrane region" description="Helical" evidence="1">
    <location>
        <begin position="95"/>
        <end position="113"/>
    </location>
</feature>
<evidence type="ECO:0000313" key="3">
    <source>
        <dbReference type="EMBL" id="SEC24898.1"/>
    </source>
</evidence>
<feature type="transmembrane region" description="Helical" evidence="1">
    <location>
        <begin position="273"/>
        <end position="294"/>
    </location>
</feature>
<feature type="transmembrane region" description="Helical" evidence="1">
    <location>
        <begin position="247"/>
        <end position="267"/>
    </location>
</feature>
<evidence type="ECO:0000259" key="2">
    <source>
        <dbReference type="Pfam" id="PF01757"/>
    </source>
</evidence>
<keyword evidence="1" id="KW-0812">Transmembrane</keyword>
<dbReference type="GO" id="GO:0016787">
    <property type="term" value="F:hydrolase activity"/>
    <property type="evidence" value="ECO:0007669"/>
    <property type="project" value="UniProtKB-KW"/>
</dbReference>
<evidence type="ECO:0000256" key="1">
    <source>
        <dbReference type="SAM" id="Phobius"/>
    </source>
</evidence>
<feature type="transmembrane region" description="Helical" evidence="1">
    <location>
        <begin position="55"/>
        <end position="75"/>
    </location>
</feature>
<dbReference type="Pfam" id="PF01757">
    <property type="entry name" value="Acyl_transf_3"/>
    <property type="match status" value="1"/>
</dbReference>
<gene>
    <name evidence="3" type="ORF">SAMN05443244_3008</name>
</gene>
<accession>A0A1H4QZC7</accession>
<sequence>MAQPIAPEVAPPAVVERKPPLPGLTGIRTFLAIGIMFFHFTPPLPTLVRPVIEAGFTYISFFLLISGFVLAYNYAHRAETLKPGKFYAARLSRLYPVYLLSLLVSLEMLHSEWTMRSLGEFLRGALLTPVLLQGWSPTLSTFWNTVAWTLSTEAMLYLAFPHIIRMKFWPRTPVKLVLLFGAFWLWELVLPTVYLLLNPDGLHDINRYSSGYWLRALKYTPLPFLPIFLAGITLGRFHAVIQLSDRMAFALTLVAGLGIFGAFYFLVPHVPYVLLHGGLLTPVFALLVLGLTGVHFISRVLGWGPIAAFGRASLCLYLLHFNTWITLHDHHIPERLGVAALDPWISYVFILCFAYAAYRLVEHPAQKYLLSRWVYKTPPPVELSAPLG</sequence>
<feature type="transmembrane region" description="Helical" evidence="1">
    <location>
        <begin position="217"/>
        <end position="235"/>
    </location>
</feature>
<keyword evidence="3" id="KW-0012">Acyltransferase</keyword>
<dbReference type="EMBL" id="FNSD01000001">
    <property type="protein sequence ID" value="SEC24898.1"/>
    <property type="molecule type" value="Genomic_DNA"/>
</dbReference>
<feature type="domain" description="Acyltransferase 3" evidence="2">
    <location>
        <begin position="23"/>
        <end position="356"/>
    </location>
</feature>
<feature type="transmembrane region" description="Helical" evidence="1">
    <location>
        <begin position="344"/>
        <end position="361"/>
    </location>
</feature>
<name>A0A1H4QZC7_9BACT</name>
<dbReference type="InterPro" id="IPR050879">
    <property type="entry name" value="Acyltransferase_3"/>
</dbReference>
<feature type="transmembrane region" description="Helical" evidence="1">
    <location>
        <begin position="176"/>
        <end position="197"/>
    </location>
</feature>
<dbReference type="OrthoDB" id="9796461at2"/>
<keyword evidence="3" id="KW-0378">Hydrolase</keyword>
<feature type="transmembrane region" description="Helical" evidence="1">
    <location>
        <begin position="142"/>
        <end position="164"/>
    </location>
</feature>
<evidence type="ECO:0000313" key="4">
    <source>
        <dbReference type="Proteomes" id="UP000182409"/>
    </source>
</evidence>
<proteinExistence type="predicted"/>
<keyword evidence="1" id="KW-0472">Membrane</keyword>
<feature type="transmembrane region" description="Helical" evidence="1">
    <location>
        <begin position="21"/>
        <end position="40"/>
    </location>
</feature>
<dbReference type="PANTHER" id="PTHR23028:SF53">
    <property type="entry name" value="ACYL_TRANSF_3 DOMAIN-CONTAINING PROTEIN"/>
    <property type="match status" value="1"/>
</dbReference>
<protein>
    <submittedName>
        <fullName evidence="3">Peptidoglycan/LPS O-acetylase OafA/YrhL, contains acyltransferase and SGNH-hydrolase domains</fullName>
    </submittedName>
</protein>
<dbReference type="GO" id="GO:0016020">
    <property type="term" value="C:membrane"/>
    <property type="evidence" value="ECO:0007669"/>
    <property type="project" value="TreeGrafter"/>
</dbReference>
<reference evidence="3 4" key="1">
    <citation type="submission" date="2016-10" db="EMBL/GenBank/DDBJ databases">
        <authorList>
            <person name="de Groot N.N."/>
        </authorList>
    </citation>
    <scope>NUCLEOTIDE SEQUENCE [LARGE SCALE GENOMIC DNA]</scope>
    <source>
        <strain evidence="3 4">AB35.6</strain>
    </source>
</reference>
<feature type="transmembrane region" description="Helical" evidence="1">
    <location>
        <begin position="306"/>
        <end position="324"/>
    </location>
</feature>
<keyword evidence="3" id="KW-0808">Transferase</keyword>
<dbReference type="Proteomes" id="UP000182409">
    <property type="component" value="Unassembled WGS sequence"/>
</dbReference>
<dbReference type="GO" id="GO:0009103">
    <property type="term" value="P:lipopolysaccharide biosynthetic process"/>
    <property type="evidence" value="ECO:0007669"/>
    <property type="project" value="TreeGrafter"/>
</dbReference>
<organism evidence="3 4">
    <name type="scientific">Terriglobus roseus</name>
    <dbReference type="NCBI Taxonomy" id="392734"/>
    <lineage>
        <taxon>Bacteria</taxon>
        <taxon>Pseudomonadati</taxon>
        <taxon>Acidobacteriota</taxon>
        <taxon>Terriglobia</taxon>
        <taxon>Terriglobales</taxon>
        <taxon>Acidobacteriaceae</taxon>
        <taxon>Terriglobus</taxon>
    </lineage>
</organism>
<dbReference type="GO" id="GO:0016747">
    <property type="term" value="F:acyltransferase activity, transferring groups other than amino-acyl groups"/>
    <property type="evidence" value="ECO:0007669"/>
    <property type="project" value="InterPro"/>
</dbReference>